<comment type="similarity">
    <text evidence="1">Belongs to the LDH2/MDH2 oxidoreductase family.</text>
</comment>
<accession>A0ABY9M1I4</accession>
<keyword evidence="2" id="KW-0560">Oxidoreductase</keyword>
<dbReference type="Gene3D" id="1.10.1530.10">
    <property type="match status" value="1"/>
</dbReference>
<proteinExistence type="inferred from homology"/>
<dbReference type="RefSeq" id="WP_306944366.1">
    <property type="nucleotide sequence ID" value="NZ_CP132976.1"/>
</dbReference>
<dbReference type="InterPro" id="IPR043144">
    <property type="entry name" value="Mal/L-sulf/L-lact_DH-like_ah"/>
</dbReference>
<dbReference type="Proteomes" id="UP001234798">
    <property type="component" value="Chromosome"/>
</dbReference>
<evidence type="ECO:0000256" key="1">
    <source>
        <dbReference type="ARBA" id="ARBA00006056"/>
    </source>
</evidence>
<protein>
    <submittedName>
        <fullName evidence="3">Ldh family oxidoreductase</fullName>
    </submittedName>
</protein>
<evidence type="ECO:0000313" key="3">
    <source>
        <dbReference type="EMBL" id="WMD20859.1"/>
    </source>
</evidence>
<name>A0ABY9M1I4_9BURK</name>
<reference evidence="3 4" key="1">
    <citation type="submission" date="2023-08" db="EMBL/GenBank/DDBJ databases">
        <title>Achromobacter seleniivolatilans sp. nov., isolated from seleniferous soil.</title>
        <authorList>
            <person name="Zhang S."/>
            <person name="Li K."/>
            <person name="Peng J."/>
            <person name="Zhao Q."/>
            <person name="Wang H."/>
            <person name="Guo Y."/>
        </authorList>
    </citation>
    <scope>NUCLEOTIDE SEQUENCE [LARGE SCALE GENOMIC DNA]</scope>
    <source>
        <strain evidence="3 4">R39</strain>
    </source>
</reference>
<dbReference type="Pfam" id="PF02615">
    <property type="entry name" value="Ldh_2"/>
    <property type="match status" value="1"/>
</dbReference>
<evidence type="ECO:0000256" key="2">
    <source>
        <dbReference type="ARBA" id="ARBA00023002"/>
    </source>
</evidence>
<dbReference type="EMBL" id="CP132976">
    <property type="protein sequence ID" value="WMD20859.1"/>
    <property type="molecule type" value="Genomic_DNA"/>
</dbReference>
<dbReference type="SUPFAM" id="SSF89733">
    <property type="entry name" value="L-sulfolactate dehydrogenase-like"/>
    <property type="match status" value="1"/>
</dbReference>
<sequence length="350" mass="37182">MQRCTGGPVNTDMINLSIDQVYDLSVDVLSRNGFSAPHTAAIAQTITAGQRDDCQSHGLYRLIVCVRTLQTGLVDPAALPVVTHPTPAVVQVDAQRAYSLLAFQEGLPHLAEKAKKNGIAVLAINNCFHFSALWPEVEAIAALGLAGIAMTPSHSWVAPAGGTRPVFGTNPLAFAWPRPGAFPYVFDFATSMVARGEIELHRRTGKPIPEGWAIDKYGQPTTDAAAGMDGAMTTFGSYKGSALSTMIELLAGPLIGDWTSMQSQAYDAGAGATPLHGELLIALDPQLLGRGMLTANTAAAEAMLDAISGQGARLPSERRFKARAKSEQEGVWVSRALYDEVRKLGKSDNL</sequence>
<evidence type="ECO:0000313" key="4">
    <source>
        <dbReference type="Proteomes" id="UP001234798"/>
    </source>
</evidence>
<organism evidence="3 4">
    <name type="scientific">Achromobacter seleniivolatilans</name>
    <dbReference type="NCBI Taxonomy" id="3047478"/>
    <lineage>
        <taxon>Bacteria</taxon>
        <taxon>Pseudomonadati</taxon>
        <taxon>Pseudomonadota</taxon>
        <taxon>Betaproteobacteria</taxon>
        <taxon>Burkholderiales</taxon>
        <taxon>Alcaligenaceae</taxon>
        <taxon>Achromobacter</taxon>
    </lineage>
</organism>
<dbReference type="PANTHER" id="PTHR11091">
    <property type="entry name" value="OXIDOREDUCTASE-RELATED"/>
    <property type="match status" value="1"/>
</dbReference>
<dbReference type="Gene3D" id="3.30.1370.60">
    <property type="entry name" value="Hypothetical oxidoreductase yiak, domain 2"/>
    <property type="match status" value="1"/>
</dbReference>
<dbReference type="PANTHER" id="PTHR11091:SF0">
    <property type="entry name" value="MALATE DEHYDROGENASE"/>
    <property type="match status" value="1"/>
</dbReference>
<gene>
    <name evidence="3" type="ORF">RAS12_00370</name>
</gene>
<keyword evidence="4" id="KW-1185">Reference proteome</keyword>
<dbReference type="InterPro" id="IPR003767">
    <property type="entry name" value="Malate/L-lactate_DH-like"/>
</dbReference>
<dbReference type="InterPro" id="IPR036111">
    <property type="entry name" value="Mal/L-sulfo/L-lacto_DH-like_sf"/>
</dbReference>
<dbReference type="InterPro" id="IPR043143">
    <property type="entry name" value="Mal/L-sulf/L-lact_DH-like_NADP"/>
</dbReference>